<dbReference type="InterPro" id="IPR052895">
    <property type="entry name" value="HetReg/Transcr_Mod"/>
</dbReference>
<organism evidence="2 3">
    <name type="scientific">Seiridium cardinale</name>
    <dbReference type="NCBI Taxonomy" id="138064"/>
    <lineage>
        <taxon>Eukaryota</taxon>
        <taxon>Fungi</taxon>
        <taxon>Dikarya</taxon>
        <taxon>Ascomycota</taxon>
        <taxon>Pezizomycotina</taxon>
        <taxon>Sordariomycetes</taxon>
        <taxon>Xylariomycetidae</taxon>
        <taxon>Amphisphaeriales</taxon>
        <taxon>Sporocadaceae</taxon>
        <taxon>Seiridium</taxon>
    </lineage>
</organism>
<feature type="domain" description="Heterokaryon incompatibility" evidence="1">
    <location>
        <begin position="106"/>
        <end position="255"/>
    </location>
</feature>
<reference evidence="2 3" key="1">
    <citation type="submission" date="2024-02" db="EMBL/GenBank/DDBJ databases">
        <title>First draft genome assembly of two strains of Seiridium cardinale.</title>
        <authorList>
            <person name="Emiliani G."/>
            <person name="Scali E."/>
        </authorList>
    </citation>
    <scope>NUCLEOTIDE SEQUENCE [LARGE SCALE GENOMIC DNA]</scope>
    <source>
        <strain evidence="2 3">BM-138-000479</strain>
    </source>
</reference>
<proteinExistence type="predicted"/>
<protein>
    <recommendedName>
        <fullName evidence="1">Heterokaryon incompatibility domain-containing protein</fullName>
    </recommendedName>
</protein>
<evidence type="ECO:0000313" key="3">
    <source>
        <dbReference type="Proteomes" id="UP001465668"/>
    </source>
</evidence>
<dbReference type="PANTHER" id="PTHR24148">
    <property type="entry name" value="ANKYRIN REPEAT DOMAIN-CONTAINING PROTEIN 39 HOMOLOG-RELATED"/>
    <property type="match status" value="1"/>
</dbReference>
<dbReference type="Gene3D" id="3.90.190.10">
    <property type="entry name" value="Protein tyrosine phosphatase superfamily"/>
    <property type="match status" value="1"/>
</dbReference>
<comment type="caution">
    <text evidence="2">The sequence shown here is derived from an EMBL/GenBank/DDBJ whole genome shotgun (WGS) entry which is preliminary data.</text>
</comment>
<dbReference type="Proteomes" id="UP001465668">
    <property type="component" value="Unassembled WGS sequence"/>
</dbReference>
<dbReference type="InterPro" id="IPR016130">
    <property type="entry name" value="Tyr_Pase_AS"/>
</dbReference>
<gene>
    <name evidence="2" type="ORF">SCAR479_01065</name>
</gene>
<dbReference type="InterPro" id="IPR026893">
    <property type="entry name" value="Tyr/Ser_Pase_IphP-type"/>
</dbReference>
<keyword evidence="3" id="KW-1185">Reference proteome</keyword>
<evidence type="ECO:0000313" key="2">
    <source>
        <dbReference type="EMBL" id="KAK9782722.1"/>
    </source>
</evidence>
<evidence type="ECO:0000259" key="1">
    <source>
        <dbReference type="Pfam" id="PF06985"/>
    </source>
</evidence>
<dbReference type="PROSITE" id="PS00383">
    <property type="entry name" value="TYR_PHOSPHATASE_1"/>
    <property type="match status" value="1"/>
</dbReference>
<dbReference type="PANTHER" id="PTHR24148:SF64">
    <property type="entry name" value="HETEROKARYON INCOMPATIBILITY DOMAIN-CONTAINING PROTEIN"/>
    <property type="match status" value="1"/>
</dbReference>
<dbReference type="InterPro" id="IPR010730">
    <property type="entry name" value="HET"/>
</dbReference>
<name>A0ABR2Y7K6_9PEZI</name>
<accession>A0ABR2Y7K6</accession>
<dbReference type="Pfam" id="PF13350">
    <property type="entry name" value="Y_phosphatase3"/>
    <property type="match status" value="1"/>
</dbReference>
<dbReference type="InterPro" id="IPR029021">
    <property type="entry name" value="Prot-tyrosine_phosphatase-like"/>
</dbReference>
<dbReference type="EMBL" id="JARVKM010000002">
    <property type="protein sequence ID" value="KAK9782722.1"/>
    <property type="molecule type" value="Genomic_DNA"/>
</dbReference>
<dbReference type="SUPFAM" id="SSF52799">
    <property type="entry name" value="(Phosphotyrosine protein) phosphatases II"/>
    <property type="match status" value="1"/>
</dbReference>
<sequence length="785" mass="89090">MKPEAYKYRSLTSPASDGFSIRVLELDPASTACDKLAGTLAEIRVDKDYEMSWLRHTVRISQRLPERQSENPTTIHGRPMKALPRRRVPISFPPDAELANEWRYHEALSYTWGDPANRFDDVLFLDQAPLRISKNLSEALRRFRIPDRPRRLWVDAVCINQDDIPERNDQVARMHLIYRYASRVLIWLGEDSSVEDGAMSFKFLQWSQAQPVKSVHDLLAQFNMAYNPCQGDLTPEIIRQFFARPWFSRRWIVQEALQDSMSGIVQMHCGEFSVGWNTFATAMLDWAVREPEFRDSFPVQLAQGSSNARSSHTIWAIVHFQQFGCQDPRDCIAALLNLRRVPDSSPFRVDYAKTIEDNYIDFAISLAGRGKCEPLLLCAARRRCQSSEHVQRKMPSWVPDWRIMEPALSQAKFSTGTKVTVSGTVHERAVLALEGRILRKFTGEVEGDIVFQAGVDSDPHWYFGQLVLRPAGPTNEPTANMTKYTIVTEYIHEEWGRITEAVDDGLHFSMYGLDIVTERVGRERYLESNTSIGLTYKIFPPFVLVDGTFNTRDLGVIPNSPLRPNYVFRSGGLAQLTDHGKEATKALGIKRIFDLRSPEERTHQPDPEIAGIGNTWIQSSRPDDKVDLTKFISGVGEEGYEDMYLEVIDIYQASWKAVLEHVRDRPKDPFLLHCTAGRDRTGVISGLLLTLAGAASDVVTLDYMLSRIGTEPVRKVLLEFVVASTKAESIEEPGFYNLCSLREESWGAFVQGVQREYGGFEKFVTEKLGFSSDDLAKIKANLIAV</sequence>
<dbReference type="Pfam" id="PF06985">
    <property type="entry name" value="HET"/>
    <property type="match status" value="1"/>
</dbReference>